<proteinExistence type="predicted"/>
<evidence type="ECO:0000313" key="1">
    <source>
        <dbReference type="EMBL" id="GLB36627.1"/>
    </source>
</evidence>
<reference evidence="1" key="1">
    <citation type="submission" date="2022-07" db="EMBL/GenBank/DDBJ databases">
        <title>The genome of Lyophyllum shimeji provides insight into the initial evolution of ectomycorrhizal fungal genome.</title>
        <authorList>
            <person name="Kobayashi Y."/>
            <person name="Shibata T."/>
            <person name="Hirakawa H."/>
            <person name="Shigenobu S."/>
            <person name="Nishiyama T."/>
            <person name="Yamada A."/>
            <person name="Hasebe M."/>
            <person name="Kawaguchi M."/>
        </authorList>
    </citation>
    <scope>NUCLEOTIDE SEQUENCE</scope>
    <source>
        <strain evidence="1">AT787</strain>
    </source>
</reference>
<comment type="caution">
    <text evidence="1">The sequence shown here is derived from an EMBL/GenBank/DDBJ whole genome shotgun (WGS) entry which is preliminary data.</text>
</comment>
<evidence type="ECO:0000313" key="2">
    <source>
        <dbReference type="Proteomes" id="UP001063166"/>
    </source>
</evidence>
<dbReference type="AlphaFoldDB" id="A0A9P3UKQ6"/>
<dbReference type="EMBL" id="BRPK01000003">
    <property type="protein sequence ID" value="GLB36627.1"/>
    <property type="molecule type" value="Genomic_DNA"/>
</dbReference>
<name>A0A9P3UKQ6_LYOSH</name>
<sequence length="115" mass="12978">MTSTRARNVHDTIHVLHRDPCVLAGGTERRTTQEPAAVRCVSVSSPMPRPSGGYEDAREVQADIEDAVYPAARWKEALHYRSPVKVSPWAPNSKFVKASMRTRRCERDVTYVLKN</sequence>
<organism evidence="1 2">
    <name type="scientific">Lyophyllum shimeji</name>
    <name type="common">Hon-shimeji</name>
    <name type="synonym">Tricholoma shimeji</name>
    <dbReference type="NCBI Taxonomy" id="47721"/>
    <lineage>
        <taxon>Eukaryota</taxon>
        <taxon>Fungi</taxon>
        <taxon>Dikarya</taxon>
        <taxon>Basidiomycota</taxon>
        <taxon>Agaricomycotina</taxon>
        <taxon>Agaricomycetes</taxon>
        <taxon>Agaricomycetidae</taxon>
        <taxon>Agaricales</taxon>
        <taxon>Tricholomatineae</taxon>
        <taxon>Lyophyllaceae</taxon>
        <taxon>Lyophyllum</taxon>
    </lineage>
</organism>
<dbReference type="Proteomes" id="UP001063166">
    <property type="component" value="Unassembled WGS sequence"/>
</dbReference>
<accession>A0A9P3UKQ6</accession>
<keyword evidence="2" id="KW-1185">Reference proteome</keyword>
<gene>
    <name evidence="1" type="ORF">LshimejAT787_0309150</name>
</gene>
<protein>
    <submittedName>
        <fullName evidence="1">Uncharacterized protein</fullName>
    </submittedName>
</protein>